<dbReference type="PROSITE" id="PS51417">
    <property type="entry name" value="ARF"/>
    <property type="match status" value="1"/>
</dbReference>
<keyword evidence="6" id="KW-0732">Signal</keyword>
<keyword evidence="5" id="KW-0460">Magnesium</keyword>
<feature type="binding site" evidence="4">
    <location>
        <position position="73"/>
    </location>
    <ligand>
        <name>GTP</name>
        <dbReference type="ChEBI" id="CHEBI:37565"/>
    </ligand>
</feature>
<evidence type="ECO:0000256" key="5">
    <source>
        <dbReference type="PIRSR" id="PIRSR606689-2"/>
    </source>
</evidence>
<dbReference type="Proteomes" id="UP000095023">
    <property type="component" value="Unassembled WGS sequence"/>
</dbReference>
<evidence type="ECO:0000256" key="6">
    <source>
        <dbReference type="SAM" id="SignalP"/>
    </source>
</evidence>
<dbReference type="Pfam" id="PF00025">
    <property type="entry name" value="Arf"/>
    <property type="match status" value="1"/>
</dbReference>
<comment type="similarity">
    <text evidence="1">Belongs to the small GTPase superfamily. Arf family.</text>
</comment>
<dbReference type="SMART" id="SM00175">
    <property type="entry name" value="RAB"/>
    <property type="match status" value="1"/>
</dbReference>
<proteinExistence type="inferred from homology"/>
<keyword evidence="3 4" id="KW-0342">GTP-binding</keyword>
<dbReference type="EMBL" id="KV453843">
    <property type="protein sequence ID" value="ODV89051.1"/>
    <property type="molecule type" value="Genomic_DNA"/>
</dbReference>
<name>A0A1E4TBE0_9ASCO</name>
<dbReference type="FunFam" id="3.40.50.300:FF:001120">
    <property type="entry name" value="ADP-ribosylation factor family"/>
    <property type="match status" value="1"/>
</dbReference>
<keyword evidence="5" id="KW-0479">Metal-binding</keyword>
<dbReference type="PRINTS" id="PR00449">
    <property type="entry name" value="RASTRNSFRMNG"/>
</dbReference>
<dbReference type="PANTHER" id="PTHR45732">
    <property type="entry name" value="ADP-RIBOSYLATION FACTOR-LIKE PROTEIN 8"/>
    <property type="match status" value="1"/>
</dbReference>
<dbReference type="InterPro" id="IPR006689">
    <property type="entry name" value="Small_GTPase_ARF/SAR"/>
</dbReference>
<evidence type="ECO:0000256" key="3">
    <source>
        <dbReference type="ARBA" id="ARBA00023134"/>
    </source>
</evidence>
<feature type="binding site" evidence="5">
    <location>
        <position position="33"/>
    </location>
    <ligand>
        <name>Mg(2+)</name>
        <dbReference type="ChEBI" id="CHEBI:18420"/>
    </ligand>
</feature>
<dbReference type="SMART" id="SM00178">
    <property type="entry name" value="SAR"/>
    <property type="match status" value="1"/>
</dbReference>
<accession>A0A1E4TBE0</accession>
<feature type="binding site" evidence="4">
    <location>
        <begin position="26"/>
        <end position="33"/>
    </location>
    <ligand>
        <name>GTP</name>
        <dbReference type="ChEBI" id="CHEBI:37565"/>
    </ligand>
</feature>
<protein>
    <recommendedName>
        <fullName evidence="9">ADP-ribosylation factor-like protein 8B</fullName>
    </recommendedName>
</protein>
<evidence type="ECO:0000256" key="4">
    <source>
        <dbReference type="PIRSR" id="PIRSR606689-1"/>
    </source>
</evidence>
<dbReference type="PROSITE" id="PS51419">
    <property type="entry name" value="RAB"/>
    <property type="match status" value="1"/>
</dbReference>
<dbReference type="CDD" id="cd04159">
    <property type="entry name" value="Arl10_like"/>
    <property type="match status" value="1"/>
</dbReference>
<keyword evidence="8" id="KW-1185">Reference proteome</keyword>
<dbReference type="GO" id="GO:0015031">
    <property type="term" value="P:protein transport"/>
    <property type="evidence" value="ECO:0007669"/>
    <property type="project" value="InterPro"/>
</dbReference>
<evidence type="ECO:0000313" key="8">
    <source>
        <dbReference type="Proteomes" id="UP000095023"/>
    </source>
</evidence>
<gene>
    <name evidence="7" type="ORF">CANCADRAFT_133274</name>
</gene>
<dbReference type="SUPFAM" id="SSF52540">
    <property type="entry name" value="P-loop containing nucleoside triphosphate hydrolases"/>
    <property type="match status" value="1"/>
</dbReference>
<dbReference type="InterPro" id="IPR005225">
    <property type="entry name" value="Small_GTP-bd"/>
</dbReference>
<evidence type="ECO:0000313" key="7">
    <source>
        <dbReference type="EMBL" id="ODV89051.1"/>
    </source>
</evidence>
<sequence>MSIWRRLYNWLVSLLWSSETNVVVIGLQNAGKSTLLASLQGSDFSPDTIPTVGFAVQTIVKNKVTIKCWDLGGQPRFRSLWERYCRGADAIVFVVDSADSDLLPTVKSELHALCSQESLEHIPLLVVANKQDLQPHATTVDEMIEKLDLLSIRERDIVCYAVSAKTLQNLDSVIEWLVARAHHT</sequence>
<evidence type="ECO:0000256" key="2">
    <source>
        <dbReference type="ARBA" id="ARBA00022741"/>
    </source>
</evidence>
<dbReference type="PANTHER" id="PTHR45732:SF7">
    <property type="entry name" value="ADP-RIBOSYLATION FACTOR-LIKE PROTEIN 8"/>
    <property type="match status" value="1"/>
</dbReference>
<dbReference type="GO" id="GO:0005525">
    <property type="term" value="F:GTP binding"/>
    <property type="evidence" value="ECO:0007669"/>
    <property type="project" value="UniProtKB-KW"/>
</dbReference>
<dbReference type="GO" id="GO:0098852">
    <property type="term" value="C:lytic vacuole membrane"/>
    <property type="evidence" value="ECO:0007669"/>
    <property type="project" value="TreeGrafter"/>
</dbReference>
<dbReference type="OrthoDB" id="2011769at2759"/>
<dbReference type="InterPro" id="IPR044154">
    <property type="entry name" value="Arl8a/8b"/>
</dbReference>
<reference evidence="8" key="1">
    <citation type="submission" date="2016-02" db="EMBL/GenBank/DDBJ databases">
        <title>Comparative genomics of biotechnologically important yeasts.</title>
        <authorList>
            <consortium name="DOE Joint Genome Institute"/>
            <person name="Riley R."/>
            <person name="Haridas S."/>
            <person name="Wolfe K.H."/>
            <person name="Lopes M.R."/>
            <person name="Hittinger C.T."/>
            <person name="Goker M."/>
            <person name="Salamov A."/>
            <person name="Wisecaver J."/>
            <person name="Long T.M."/>
            <person name="Aerts A.L."/>
            <person name="Barry K."/>
            <person name="Choi C."/>
            <person name="Clum A."/>
            <person name="Coughlan A.Y."/>
            <person name="Deshpande S."/>
            <person name="Douglass A.P."/>
            <person name="Hanson S.J."/>
            <person name="Klenk H.-P."/>
            <person name="Labutti K."/>
            <person name="Lapidus A."/>
            <person name="Lindquist E."/>
            <person name="Lipzen A."/>
            <person name="Meier-Kolthoff J.P."/>
            <person name="Ohm R.A."/>
            <person name="Otillar R.P."/>
            <person name="Pangilinan J."/>
            <person name="Peng Y."/>
            <person name="Rokas A."/>
            <person name="Rosa C.A."/>
            <person name="Scheuner C."/>
            <person name="Sibirny A.A."/>
            <person name="Slot J.C."/>
            <person name="Stielow J.B."/>
            <person name="Sun H."/>
            <person name="Kurtzman C.P."/>
            <person name="Blackwell M."/>
            <person name="Jeffries T.W."/>
            <person name="Grigoriev I.V."/>
        </authorList>
    </citation>
    <scope>NUCLEOTIDE SEQUENCE [LARGE SCALE GENOMIC DNA]</scope>
    <source>
        <strain evidence="8">NRRL Y-17796</strain>
    </source>
</reference>
<dbReference type="SMART" id="SM00177">
    <property type="entry name" value="ARF"/>
    <property type="match status" value="1"/>
</dbReference>
<organism evidence="7 8">
    <name type="scientific">Tortispora caseinolytica NRRL Y-17796</name>
    <dbReference type="NCBI Taxonomy" id="767744"/>
    <lineage>
        <taxon>Eukaryota</taxon>
        <taxon>Fungi</taxon>
        <taxon>Dikarya</taxon>
        <taxon>Ascomycota</taxon>
        <taxon>Saccharomycotina</taxon>
        <taxon>Trigonopsidomycetes</taxon>
        <taxon>Trigonopsidales</taxon>
        <taxon>Trigonopsidaceae</taxon>
        <taxon>Tortispora</taxon>
    </lineage>
</organism>
<evidence type="ECO:0000256" key="1">
    <source>
        <dbReference type="ARBA" id="ARBA00010290"/>
    </source>
</evidence>
<dbReference type="AlphaFoldDB" id="A0A1E4TBE0"/>
<feature type="binding site" evidence="4">
    <location>
        <begin position="129"/>
        <end position="132"/>
    </location>
    <ligand>
        <name>GTP</name>
        <dbReference type="ChEBI" id="CHEBI:37565"/>
    </ligand>
</feature>
<dbReference type="GO" id="GO:0003924">
    <property type="term" value="F:GTPase activity"/>
    <property type="evidence" value="ECO:0007669"/>
    <property type="project" value="InterPro"/>
</dbReference>
<evidence type="ECO:0008006" key="9">
    <source>
        <dbReference type="Google" id="ProtNLM"/>
    </source>
</evidence>
<feature type="signal peptide" evidence="6">
    <location>
        <begin position="1"/>
        <end position="22"/>
    </location>
</feature>
<feature type="chain" id="PRO_5009163170" description="ADP-ribosylation factor-like protein 8B" evidence="6">
    <location>
        <begin position="23"/>
        <end position="184"/>
    </location>
</feature>
<keyword evidence="2 4" id="KW-0547">Nucleotide-binding</keyword>
<dbReference type="Gene3D" id="3.40.50.300">
    <property type="entry name" value="P-loop containing nucleotide triphosphate hydrolases"/>
    <property type="match status" value="1"/>
</dbReference>
<dbReference type="NCBIfam" id="TIGR00231">
    <property type="entry name" value="small_GTP"/>
    <property type="match status" value="1"/>
</dbReference>
<dbReference type="GO" id="GO:0046872">
    <property type="term" value="F:metal ion binding"/>
    <property type="evidence" value="ECO:0007669"/>
    <property type="project" value="UniProtKB-KW"/>
</dbReference>
<dbReference type="InterPro" id="IPR027417">
    <property type="entry name" value="P-loop_NTPase"/>
</dbReference>
<feature type="binding site" evidence="5">
    <location>
        <position position="51"/>
    </location>
    <ligand>
        <name>Mg(2+)</name>
        <dbReference type="ChEBI" id="CHEBI:18420"/>
    </ligand>
</feature>